<protein>
    <submittedName>
        <fullName evidence="1">Uncharacterized protein</fullName>
    </submittedName>
</protein>
<feature type="non-terminal residue" evidence="1">
    <location>
        <position position="54"/>
    </location>
</feature>
<evidence type="ECO:0000313" key="1">
    <source>
        <dbReference type="EMBL" id="GAI86697.1"/>
    </source>
</evidence>
<name>X1S0Z6_9ZZZZ</name>
<proteinExistence type="predicted"/>
<reference evidence="1" key="1">
    <citation type="journal article" date="2014" name="Front. Microbiol.">
        <title>High frequency of phylogenetically diverse reductive dehalogenase-homologous genes in deep subseafloor sedimentary metagenomes.</title>
        <authorList>
            <person name="Kawai M."/>
            <person name="Futagami T."/>
            <person name="Toyoda A."/>
            <person name="Takaki Y."/>
            <person name="Nishi S."/>
            <person name="Hori S."/>
            <person name="Arai W."/>
            <person name="Tsubouchi T."/>
            <person name="Morono Y."/>
            <person name="Uchiyama I."/>
            <person name="Ito T."/>
            <person name="Fujiyama A."/>
            <person name="Inagaki F."/>
            <person name="Takami H."/>
        </authorList>
    </citation>
    <scope>NUCLEOTIDE SEQUENCE</scope>
    <source>
        <strain evidence="1">Expedition CK06-06</strain>
    </source>
</reference>
<dbReference type="AlphaFoldDB" id="X1S0Z6"/>
<sequence>MHETVVPAVPEKDRVTKYMELLTLEQKIGQRFIINIKGSKLTDQIISYIQDEYA</sequence>
<organism evidence="1">
    <name type="scientific">marine sediment metagenome</name>
    <dbReference type="NCBI Taxonomy" id="412755"/>
    <lineage>
        <taxon>unclassified sequences</taxon>
        <taxon>metagenomes</taxon>
        <taxon>ecological metagenomes</taxon>
    </lineage>
</organism>
<comment type="caution">
    <text evidence="1">The sequence shown here is derived from an EMBL/GenBank/DDBJ whole genome shotgun (WGS) entry which is preliminary data.</text>
</comment>
<gene>
    <name evidence="1" type="ORF">S12H4_12901</name>
</gene>
<accession>X1S0Z6</accession>
<dbReference type="EMBL" id="BARW01006154">
    <property type="protein sequence ID" value="GAI86697.1"/>
    <property type="molecule type" value="Genomic_DNA"/>
</dbReference>